<evidence type="ECO:0008006" key="3">
    <source>
        <dbReference type="Google" id="ProtNLM"/>
    </source>
</evidence>
<proteinExistence type="predicted"/>
<dbReference type="Gene3D" id="2.120.10.30">
    <property type="entry name" value="TolB, C-terminal domain"/>
    <property type="match status" value="1"/>
</dbReference>
<organism evidence="1 2">
    <name type="scientific">Alienimonas californiensis</name>
    <dbReference type="NCBI Taxonomy" id="2527989"/>
    <lineage>
        <taxon>Bacteria</taxon>
        <taxon>Pseudomonadati</taxon>
        <taxon>Planctomycetota</taxon>
        <taxon>Planctomycetia</taxon>
        <taxon>Planctomycetales</taxon>
        <taxon>Planctomycetaceae</taxon>
        <taxon>Alienimonas</taxon>
    </lineage>
</organism>
<accession>A0A517P4B4</accession>
<dbReference type="InterPro" id="IPR011042">
    <property type="entry name" value="6-blade_b-propeller_TolB-like"/>
</dbReference>
<evidence type="ECO:0000313" key="2">
    <source>
        <dbReference type="Proteomes" id="UP000318741"/>
    </source>
</evidence>
<gene>
    <name evidence="1" type="ORF">CA12_02970</name>
</gene>
<reference evidence="1 2" key="1">
    <citation type="submission" date="2019-02" db="EMBL/GenBank/DDBJ databases">
        <title>Deep-cultivation of Planctomycetes and their phenomic and genomic characterization uncovers novel biology.</title>
        <authorList>
            <person name="Wiegand S."/>
            <person name="Jogler M."/>
            <person name="Boedeker C."/>
            <person name="Pinto D."/>
            <person name="Vollmers J."/>
            <person name="Rivas-Marin E."/>
            <person name="Kohn T."/>
            <person name="Peeters S.H."/>
            <person name="Heuer A."/>
            <person name="Rast P."/>
            <person name="Oberbeckmann S."/>
            <person name="Bunk B."/>
            <person name="Jeske O."/>
            <person name="Meyerdierks A."/>
            <person name="Storesund J.E."/>
            <person name="Kallscheuer N."/>
            <person name="Luecker S."/>
            <person name="Lage O.M."/>
            <person name="Pohl T."/>
            <person name="Merkel B.J."/>
            <person name="Hornburger P."/>
            <person name="Mueller R.-W."/>
            <person name="Bruemmer F."/>
            <person name="Labrenz M."/>
            <person name="Spormann A.M."/>
            <person name="Op den Camp H."/>
            <person name="Overmann J."/>
            <person name="Amann R."/>
            <person name="Jetten M.S.M."/>
            <person name="Mascher T."/>
            <person name="Medema M.H."/>
            <person name="Devos D.P."/>
            <person name="Kaster A.-K."/>
            <person name="Ovreas L."/>
            <person name="Rohde M."/>
            <person name="Galperin M.Y."/>
            <person name="Jogler C."/>
        </authorList>
    </citation>
    <scope>NUCLEOTIDE SEQUENCE [LARGE SCALE GENOMIC DNA]</scope>
    <source>
        <strain evidence="1 2">CA12</strain>
    </source>
</reference>
<protein>
    <recommendedName>
        <fullName evidence="3">Virginiamycin B lyase</fullName>
    </recommendedName>
</protein>
<name>A0A517P4B4_9PLAN</name>
<dbReference type="Proteomes" id="UP000318741">
    <property type="component" value="Chromosome"/>
</dbReference>
<evidence type="ECO:0000313" key="1">
    <source>
        <dbReference type="EMBL" id="QDT14228.1"/>
    </source>
</evidence>
<dbReference type="KEGG" id="acaf:CA12_02970"/>
<keyword evidence="2" id="KW-1185">Reference proteome</keyword>
<dbReference type="EMBL" id="CP036265">
    <property type="protein sequence ID" value="QDT14228.1"/>
    <property type="molecule type" value="Genomic_DNA"/>
</dbReference>
<dbReference type="SUPFAM" id="SSF101898">
    <property type="entry name" value="NHL repeat"/>
    <property type="match status" value="1"/>
</dbReference>
<dbReference type="AlphaFoldDB" id="A0A517P4B4"/>
<sequence length="622" mass="65591">MLCRPVSSSAVSMLCPPTHVSPVAAAVLALCGALSGEPVYCAEEPDVEPIMLKPLGSIRFGVVPDPGPVRNVGGFDVDDRGRIGFVRHRAGGRETPAFVLFDPAAGDGDEALLDVTPEGLAEIPQADLVVAWTGGDGWVVAASRGILDPDGNEPAVTCRAWRIDPTVEPAVTPLTGFAEPGLSAIHGTGDGGFVAVAWDNVEGYRDWLVRCGPDGGARWRVEGPQGDPPAAFSPESVAVSAAGRVGAVSLPWEACHLWTFSPDGRVLGWIGLEGPLGRDALYSPPPLSAGGPIEEGGEDRWILRDGDDLVRLAGDRAAGRITPRFTDGRAVNVGSVVRAPADGRLWVSEDHCLLRLDQNGVVDRAFGTLPDPVALREVAGVAVGPTGNPHVVDARTAAVHVFDPNGAPLRVLTPDPADFEGGIMFPQLAFGPDDATYLKQGNDGAEFVRFGPGGDRVGRVKAGTEFLNTWLFRPDGGRWVVHHDTVSLLAANGRRTRTIDRRPDGEFLGTQPAPAVFPDGGLALKDDAGTHLYGPDGEPLRTLELPGDNLASVAAGTTWVAAAVGGDVFLAPRAGGAVRVFTPPRRPRDRGKPYLSLHTDPAGRELWIHQYAARRVDRYALP</sequence>